<protein>
    <submittedName>
        <fullName evidence="6">Glyoxylase-like metal-dependent hydrolase (Beta-lactamase superfamily II)</fullName>
    </submittedName>
</protein>
<keyword evidence="3 6" id="KW-0378">Hydrolase</keyword>
<evidence type="ECO:0000313" key="6">
    <source>
        <dbReference type="EMBL" id="NYI81755.1"/>
    </source>
</evidence>
<dbReference type="InterPro" id="IPR036866">
    <property type="entry name" value="RibonucZ/Hydroxyglut_hydro"/>
</dbReference>
<dbReference type="SUPFAM" id="SSF56281">
    <property type="entry name" value="Metallo-hydrolase/oxidoreductase"/>
    <property type="match status" value="1"/>
</dbReference>
<sequence>MDEQQRWNAVAGLRSIELGDLRVSYVPDGVVGLKPRGWFPGTTDDDWRDRAQHLDGTGQLVASIGGLLVERGSRALLVDAGFGPSSRPDDPANPAVGATRGGALLEDLAALGRSPEDVEAVAITHLHTDHIGWVHEGVFTTARVLVAEPEWQRRDQRAADVTDAVLAGLEAQLDTVRDGQEVFPGVRVRYSAGHTPGHASYVITSGGQRLIAFGDALHSAVQIAEPGWPVWADVDREEAVRTRRDLVRELQRPATTGFGVHFADVQFGRAVTGSGTTRWQPLP</sequence>
<dbReference type="PANTHER" id="PTHR42978:SF6">
    <property type="entry name" value="QUORUM-QUENCHING LACTONASE YTNP-RELATED"/>
    <property type="match status" value="1"/>
</dbReference>
<feature type="domain" description="Metallo-beta-lactamase" evidence="5">
    <location>
        <begin position="63"/>
        <end position="260"/>
    </location>
</feature>
<dbReference type="PANTHER" id="PTHR42978">
    <property type="entry name" value="QUORUM-QUENCHING LACTONASE YTNP-RELATED-RELATED"/>
    <property type="match status" value="1"/>
</dbReference>
<keyword evidence="4" id="KW-0862">Zinc</keyword>
<reference evidence="6 7" key="1">
    <citation type="submission" date="2020-07" db="EMBL/GenBank/DDBJ databases">
        <title>Sequencing the genomes of 1000 actinobacteria strains.</title>
        <authorList>
            <person name="Klenk H.-P."/>
        </authorList>
    </citation>
    <scope>NUCLEOTIDE SEQUENCE [LARGE SCALE GENOMIC DNA]</scope>
    <source>
        <strain evidence="6 7">DSM 44065</strain>
    </source>
</reference>
<dbReference type="SMART" id="SM00849">
    <property type="entry name" value="Lactamase_B"/>
    <property type="match status" value="1"/>
</dbReference>
<dbReference type="GO" id="GO:0016787">
    <property type="term" value="F:hydrolase activity"/>
    <property type="evidence" value="ECO:0007669"/>
    <property type="project" value="UniProtKB-KW"/>
</dbReference>
<evidence type="ECO:0000313" key="7">
    <source>
        <dbReference type="Proteomes" id="UP000587002"/>
    </source>
</evidence>
<dbReference type="Gene3D" id="3.60.15.10">
    <property type="entry name" value="Ribonuclease Z/Hydroxyacylglutathione hydrolase-like"/>
    <property type="match status" value="1"/>
</dbReference>
<dbReference type="EMBL" id="JACCFJ010000001">
    <property type="protein sequence ID" value="NYI81755.1"/>
    <property type="molecule type" value="Genomic_DNA"/>
</dbReference>
<dbReference type="AlphaFoldDB" id="A0A853ACB6"/>
<comment type="caution">
    <text evidence="6">The sequence shown here is derived from an EMBL/GenBank/DDBJ whole genome shotgun (WGS) entry which is preliminary data.</text>
</comment>
<dbReference type="RefSeq" id="WP_343049883.1">
    <property type="nucleotide sequence ID" value="NZ_BAABFH010000001.1"/>
</dbReference>
<dbReference type="InterPro" id="IPR051013">
    <property type="entry name" value="MBL_superfamily_lactonases"/>
</dbReference>
<evidence type="ECO:0000256" key="2">
    <source>
        <dbReference type="ARBA" id="ARBA00022723"/>
    </source>
</evidence>
<dbReference type="Proteomes" id="UP000587002">
    <property type="component" value="Unassembled WGS sequence"/>
</dbReference>
<organism evidence="6 7">
    <name type="scientific">Saccharopolyspora hordei</name>
    <dbReference type="NCBI Taxonomy" id="1838"/>
    <lineage>
        <taxon>Bacteria</taxon>
        <taxon>Bacillati</taxon>
        <taxon>Actinomycetota</taxon>
        <taxon>Actinomycetes</taxon>
        <taxon>Pseudonocardiales</taxon>
        <taxon>Pseudonocardiaceae</taxon>
        <taxon>Saccharopolyspora</taxon>
    </lineage>
</organism>
<keyword evidence="2" id="KW-0479">Metal-binding</keyword>
<evidence type="ECO:0000256" key="3">
    <source>
        <dbReference type="ARBA" id="ARBA00022801"/>
    </source>
</evidence>
<dbReference type="Pfam" id="PF00753">
    <property type="entry name" value="Lactamase_B"/>
    <property type="match status" value="1"/>
</dbReference>
<dbReference type="InterPro" id="IPR001279">
    <property type="entry name" value="Metallo-B-lactamas"/>
</dbReference>
<evidence type="ECO:0000259" key="5">
    <source>
        <dbReference type="SMART" id="SM00849"/>
    </source>
</evidence>
<gene>
    <name evidence="6" type="ORF">HNR68_000385</name>
</gene>
<evidence type="ECO:0000256" key="1">
    <source>
        <dbReference type="ARBA" id="ARBA00007749"/>
    </source>
</evidence>
<comment type="similarity">
    <text evidence="1">Belongs to the metallo-beta-lactamase superfamily.</text>
</comment>
<keyword evidence="7" id="KW-1185">Reference proteome</keyword>
<dbReference type="GO" id="GO:0046872">
    <property type="term" value="F:metal ion binding"/>
    <property type="evidence" value="ECO:0007669"/>
    <property type="project" value="UniProtKB-KW"/>
</dbReference>
<evidence type="ECO:0000256" key="4">
    <source>
        <dbReference type="ARBA" id="ARBA00022833"/>
    </source>
</evidence>
<proteinExistence type="inferred from homology"/>
<accession>A0A853ACB6</accession>
<name>A0A853ACB6_9PSEU</name>